<protein>
    <submittedName>
        <fullName evidence="2">Uncharacterized protein</fullName>
    </submittedName>
</protein>
<comment type="caution">
    <text evidence="2">The sequence shown here is derived from an EMBL/GenBank/DDBJ whole genome shotgun (WGS) entry which is preliminary data.</text>
</comment>
<evidence type="ECO:0000313" key="3">
    <source>
        <dbReference type="Proteomes" id="UP000465263"/>
    </source>
</evidence>
<sequence>MVSGLAALAALSAALGAGPVAAAGVDPARCSDQRLCGDLSDVYYCPDTGQLVGAFAPSPSLLTGPYRPGGLQPGGTVTPLG</sequence>
<name>A0A7I9XFW2_9MYCO</name>
<evidence type="ECO:0000256" key="1">
    <source>
        <dbReference type="SAM" id="SignalP"/>
    </source>
</evidence>
<dbReference type="Proteomes" id="UP000465263">
    <property type="component" value="Unassembled WGS sequence"/>
</dbReference>
<accession>A0A7I9XFW2</accession>
<keyword evidence="3" id="KW-1185">Reference proteome</keyword>
<reference evidence="2 3" key="1">
    <citation type="journal article" date="2019" name="Emerg. Microbes Infect.">
        <title>Comprehensive subspecies identification of 175 nontuberculous mycobacteria species based on 7547 genomic profiles.</title>
        <authorList>
            <person name="Matsumoto Y."/>
            <person name="Kinjo T."/>
            <person name="Motooka D."/>
            <person name="Nabeya D."/>
            <person name="Jung N."/>
            <person name="Uechi K."/>
            <person name="Horii T."/>
            <person name="Iida T."/>
            <person name="Fujita J."/>
            <person name="Nakamura S."/>
        </authorList>
    </citation>
    <scope>NUCLEOTIDE SEQUENCE [LARGE SCALE GENOMIC DNA]</scope>
    <source>
        <strain evidence="2 3">JCM 16017</strain>
    </source>
</reference>
<dbReference type="EMBL" id="BLKV01000001">
    <property type="protein sequence ID" value="GFG68356.1"/>
    <property type="molecule type" value="Genomic_DNA"/>
</dbReference>
<dbReference type="AlphaFoldDB" id="A0A7I9XFW2"/>
<gene>
    <name evidence="2" type="ORF">MSEN_00760</name>
</gene>
<organism evidence="2 3">
    <name type="scientific">Mycolicibacter senuensis</name>
    <dbReference type="NCBI Taxonomy" id="386913"/>
    <lineage>
        <taxon>Bacteria</taxon>
        <taxon>Bacillati</taxon>
        <taxon>Actinomycetota</taxon>
        <taxon>Actinomycetes</taxon>
        <taxon>Mycobacteriales</taxon>
        <taxon>Mycobacteriaceae</taxon>
        <taxon>Mycolicibacter</taxon>
    </lineage>
</organism>
<evidence type="ECO:0000313" key="2">
    <source>
        <dbReference type="EMBL" id="GFG68356.1"/>
    </source>
</evidence>
<keyword evidence="1" id="KW-0732">Signal</keyword>
<feature type="signal peptide" evidence="1">
    <location>
        <begin position="1"/>
        <end position="22"/>
    </location>
</feature>
<feature type="chain" id="PRO_5029608084" evidence="1">
    <location>
        <begin position="23"/>
        <end position="81"/>
    </location>
</feature>
<proteinExistence type="predicted"/>